<sequence>MPAPILNIADANYVDLVDLSRRMGSELPAGRFGGRMAPLGGPLGAKKLGFNVTELAPGKSAFPFHSHRANEEMFFVIEGEGQLRLGSETFPVRAGDVVACPPGGPEAAHQFVNTGTSVLRLLAVSTMLQPEVCHYPDSGKFAVLDGTGPQGFRHVARADSNVDYCEGE</sequence>
<dbReference type="InterPro" id="IPR051610">
    <property type="entry name" value="GPI/OXD"/>
</dbReference>
<dbReference type="PANTHER" id="PTHR35848">
    <property type="entry name" value="OXALATE-BINDING PROTEIN"/>
    <property type="match status" value="1"/>
</dbReference>
<reference evidence="3" key="1">
    <citation type="journal article" date="2012" name="J. Microbiol. Biotechnol.">
        <title>Ramlibacter ginsenosidimutans sp. nov., with ginsenoside-converting activity.</title>
        <authorList>
            <person name="Wang L."/>
            <person name="An D.S."/>
            <person name="Kim S.G."/>
            <person name="Jin F.X."/>
            <person name="Kim S.C."/>
            <person name="Lee S.T."/>
            <person name="Im W.T."/>
        </authorList>
    </citation>
    <scope>NUCLEOTIDE SEQUENCE</scope>
    <source>
        <strain evidence="3">KACC 17527</strain>
    </source>
</reference>
<protein>
    <submittedName>
        <fullName evidence="3">Cupin domain-containing protein</fullName>
    </submittedName>
</protein>
<keyword evidence="1" id="KW-0479">Metal-binding</keyword>
<reference evidence="3" key="2">
    <citation type="submission" date="2021-01" db="EMBL/GenBank/DDBJ databases">
        <authorList>
            <person name="Kang M."/>
        </authorList>
    </citation>
    <scope>NUCLEOTIDE SEQUENCE</scope>
    <source>
        <strain evidence="3">KACC 17527</strain>
    </source>
</reference>
<dbReference type="Gene3D" id="2.60.120.10">
    <property type="entry name" value="Jelly Rolls"/>
    <property type="match status" value="1"/>
</dbReference>
<evidence type="ECO:0000313" key="4">
    <source>
        <dbReference type="Proteomes" id="UP000630528"/>
    </source>
</evidence>
<dbReference type="CDD" id="cd02224">
    <property type="entry name" value="cupin_SPO2919-like"/>
    <property type="match status" value="1"/>
</dbReference>
<dbReference type="Proteomes" id="UP000630528">
    <property type="component" value="Unassembled WGS sequence"/>
</dbReference>
<dbReference type="Pfam" id="PF07883">
    <property type="entry name" value="Cupin_2"/>
    <property type="match status" value="1"/>
</dbReference>
<evidence type="ECO:0000313" key="3">
    <source>
        <dbReference type="EMBL" id="MBK6007023.1"/>
    </source>
</evidence>
<proteinExistence type="predicted"/>
<dbReference type="SUPFAM" id="SSF51182">
    <property type="entry name" value="RmlC-like cupins"/>
    <property type="match status" value="1"/>
</dbReference>
<evidence type="ECO:0000256" key="1">
    <source>
        <dbReference type="ARBA" id="ARBA00022723"/>
    </source>
</evidence>
<feature type="domain" description="Cupin type-2" evidence="2">
    <location>
        <begin position="52"/>
        <end position="124"/>
    </location>
</feature>
<name>A0A934WN04_9BURK</name>
<organism evidence="3 4">
    <name type="scientific">Ramlibacter ginsenosidimutans</name>
    <dbReference type="NCBI Taxonomy" id="502333"/>
    <lineage>
        <taxon>Bacteria</taxon>
        <taxon>Pseudomonadati</taxon>
        <taxon>Pseudomonadota</taxon>
        <taxon>Betaproteobacteria</taxon>
        <taxon>Burkholderiales</taxon>
        <taxon>Comamonadaceae</taxon>
        <taxon>Ramlibacter</taxon>
    </lineage>
</organism>
<dbReference type="AlphaFoldDB" id="A0A934WN04"/>
<gene>
    <name evidence="3" type="ORF">JJB11_13055</name>
</gene>
<accession>A0A934WN04</accession>
<dbReference type="EMBL" id="JAEPWM010000005">
    <property type="protein sequence ID" value="MBK6007023.1"/>
    <property type="molecule type" value="Genomic_DNA"/>
</dbReference>
<dbReference type="GO" id="GO:0046872">
    <property type="term" value="F:metal ion binding"/>
    <property type="evidence" value="ECO:0007669"/>
    <property type="project" value="UniProtKB-KW"/>
</dbReference>
<dbReference type="InterPro" id="IPR014710">
    <property type="entry name" value="RmlC-like_jellyroll"/>
</dbReference>
<dbReference type="InterPro" id="IPR013096">
    <property type="entry name" value="Cupin_2"/>
</dbReference>
<evidence type="ECO:0000259" key="2">
    <source>
        <dbReference type="Pfam" id="PF07883"/>
    </source>
</evidence>
<dbReference type="PANTHER" id="PTHR35848:SF6">
    <property type="entry name" value="CUPIN TYPE-2 DOMAIN-CONTAINING PROTEIN"/>
    <property type="match status" value="1"/>
</dbReference>
<comment type="caution">
    <text evidence="3">The sequence shown here is derived from an EMBL/GenBank/DDBJ whole genome shotgun (WGS) entry which is preliminary data.</text>
</comment>
<dbReference type="RefSeq" id="WP_201171706.1">
    <property type="nucleotide sequence ID" value="NZ_JAEPWM010000005.1"/>
</dbReference>
<keyword evidence="4" id="KW-1185">Reference proteome</keyword>
<dbReference type="InterPro" id="IPR011051">
    <property type="entry name" value="RmlC_Cupin_sf"/>
</dbReference>